<dbReference type="PANTHER" id="PTHR11579">
    <property type="entry name" value="PROTEIN-L-ISOASPARTATE O-METHYLTRANSFERASE"/>
    <property type="match status" value="1"/>
</dbReference>
<evidence type="ECO:0000256" key="9">
    <source>
        <dbReference type="NCBIfam" id="TIGR00080"/>
    </source>
</evidence>
<dbReference type="SUPFAM" id="SSF53335">
    <property type="entry name" value="S-adenosyl-L-methionine-dependent methyltransferases"/>
    <property type="match status" value="1"/>
</dbReference>
<dbReference type="PANTHER" id="PTHR11579:SF0">
    <property type="entry name" value="PROTEIN-L-ISOASPARTATE(D-ASPARTATE) O-METHYLTRANSFERASE"/>
    <property type="match status" value="1"/>
</dbReference>
<reference evidence="10 11" key="1">
    <citation type="journal article" date="2018" name="Int. J. Syst. Evol. Microbiol.">
        <title>Planococcus salinus sp. nov., a moderately halophilic bacterium isolated from a saline-alkali soil.</title>
        <authorList>
            <person name="Gan L."/>
        </authorList>
    </citation>
    <scope>NUCLEOTIDE SEQUENCE [LARGE SCALE GENOMIC DNA]</scope>
    <source>
        <strain evidence="10 11">LCB217</strain>
    </source>
</reference>
<proteinExistence type="inferred from homology"/>
<protein>
    <recommendedName>
        <fullName evidence="4 9">Protein-L-isoaspartate O-methyltransferase</fullName>
        <ecNumber evidence="3 9">2.1.1.77</ecNumber>
    </recommendedName>
</protein>
<evidence type="ECO:0000313" key="10">
    <source>
        <dbReference type="EMBL" id="RNF40304.1"/>
    </source>
</evidence>
<dbReference type="InterPro" id="IPR029063">
    <property type="entry name" value="SAM-dependent_MTases_sf"/>
</dbReference>
<evidence type="ECO:0000256" key="2">
    <source>
        <dbReference type="ARBA" id="ARBA00005369"/>
    </source>
</evidence>
<dbReference type="EC" id="2.1.1.77" evidence="3 9"/>
<dbReference type="GO" id="GO:0032259">
    <property type="term" value="P:methylation"/>
    <property type="evidence" value="ECO:0007669"/>
    <property type="project" value="UniProtKB-KW"/>
</dbReference>
<dbReference type="FunFam" id="3.40.50.150:FF:000010">
    <property type="entry name" value="Protein-L-isoaspartate O-methyltransferase"/>
    <property type="match status" value="1"/>
</dbReference>
<accession>A0A3M8PAU0</accession>
<dbReference type="NCBIfam" id="TIGR00080">
    <property type="entry name" value="pimt"/>
    <property type="match status" value="1"/>
</dbReference>
<evidence type="ECO:0000256" key="8">
    <source>
        <dbReference type="ARBA" id="ARBA00022691"/>
    </source>
</evidence>
<dbReference type="InterPro" id="IPR000682">
    <property type="entry name" value="PCMT"/>
</dbReference>
<name>A0A3M8PAU0_9BACL</name>
<keyword evidence="8" id="KW-0949">S-adenosyl-L-methionine</keyword>
<dbReference type="RefSeq" id="WP_123164813.1">
    <property type="nucleotide sequence ID" value="NZ_RIAX01000003.1"/>
</dbReference>
<dbReference type="EMBL" id="RIAX01000003">
    <property type="protein sequence ID" value="RNF40304.1"/>
    <property type="molecule type" value="Genomic_DNA"/>
</dbReference>
<keyword evidence="5" id="KW-0963">Cytoplasm</keyword>
<dbReference type="PROSITE" id="PS01279">
    <property type="entry name" value="PCMT"/>
    <property type="match status" value="1"/>
</dbReference>
<evidence type="ECO:0000256" key="3">
    <source>
        <dbReference type="ARBA" id="ARBA00011890"/>
    </source>
</evidence>
<keyword evidence="7 10" id="KW-0808">Transferase</keyword>
<comment type="subcellular location">
    <subcellularLocation>
        <location evidence="1">Cytoplasm</location>
    </subcellularLocation>
</comment>
<gene>
    <name evidence="10" type="ORF">EEX84_06640</name>
</gene>
<evidence type="ECO:0000256" key="1">
    <source>
        <dbReference type="ARBA" id="ARBA00004496"/>
    </source>
</evidence>
<dbReference type="GO" id="GO:0030091">
    <property type="term" value="P:protein repair"/>
    <property type="evidence" value="ECO:0007669"/>
    <property type="project" value="UniProtKB-UniRule"/>
</dbReference>
<evidence type="ECO:0000256" key="7">
    <source>
        <dbReference type="ARBA" id="ARBA00022679"/>
    </source>
</evidence>
<dbReference type="OrthoDB" id="9772751at2"/>
<dbReference type="GO" id="GO:0005737">
    <property type="term" value="C:cytoplasm"/>
    <property type="evidence" value="ECO:0007669"/>
    <property type="project" value="UniProtKB-SubCell"/>
</dbReference>
<evidence type="ECO:0000313" key="11">
    <source>
        <dbReference type="Proteomes" id="UP000275473"/>
    </source>
</evidence>
<evidence type="ECO:0000256" key="6">
    <source>
        <dbReference type="ARBA" id="ARBA00022603"/>
    </source>
</evidence>
<dbReference type="CDD" id="cd02440">
    <property type="entry name" value="AdoMet_MTases"/>
    <property type="match status" value="1"/>
</dbReference>
<dbReference type="Proteomes" id="UP000275473">
    <property type="component" value="Unassembled WGS sequence"/>
</dbReference>
<organism evidence="10 11">
    <name type="scientific">Planococcus salinus</name>
    <dbReference type="NCBI Taxonomy" id="1848460"/>
    <lineage>
        <taxon>Bacteria</taxon>
        <taxon>Bacillati</taxon>
        <taxon>Bacillota</taxon>
        <taxon>Bacilli</taxon>
        <taxon>Bacillales</taxon>
        <taxon>Caryophanaceae</taxon>
        <taxon>Planococcus</taxon>
    </lineage>
</organism>
<keyword evidence="11" id="KW-1185">Reference proteome</keyword>
<comment type="similarity">
    <text evidence="2">Belongs to the methyltransferase superfamily. L-isoaspartyl/D-aspartyl protein methyltransferase family.</text>
</comment>
<dbReference type="NCBIfam" id="NF001453">
    <property type="entry name" value="PRK00312.1"/>
    <property type="match status" value="1"/>
</dbReference>
<dbReference type="Gene3D" id="3.40.50.150">
    <property type="entry name" value="Vaccinia Virus protein VP39"/>
    <property type="match status" value="1"/>
</dbReference>
<dbReference type="Pfam" id="PF01135">
    <property type="entry name" value="PCMT"/>
    <property type="match status" value="1"/>
</dbReference>
<comment type="caution">
    <text evidence="10">The sequence shown here is derived from an EMBL/GenBank/DDBJ whole genome shotgun (WGS) entry which is preliminary data.</text>
</comment>
<dbReference type="GO" id="GO:0004719">
    <property type="term" value="F:protein-L-isoaspartate (D-aspartate) O-methyltransferase activity"/>
    <property type="evidence" value="ECO:0007669"/>
    <property type="project" value="UniProtKB-UniRule"/>
</dbReference>
<keyword evidence="6 10" id="KW-0489">Methyltransferase</keyword>
<dbReference type="AlphaFoldDB" id="A0A3M8PAU0"/>
<evidence type="ECO:0000256" key="5">
    <source>
        <dbReference type="ARBA" id="ARBA00022490"/>
    </source>
</evidence>
<evidence type="ECO:0000256" key="4">
    <source>
        <dbReference type="ARBA" id="ARBA00013346"/>
    </source>
</evidence>
<sequence length="193" mass="21754">MTNREQEIRTYFQNMDRSFFMDSHKDMAFFDEAIPIGHGQTISQPSLVLEMTLALDLRPDSKVLEIGTGSGFQTALLAAFSDTVYTVERIESLHERAKERLAEADFSNIQFKLDDGSLGWEEHSPYDRIMVTAAASEIPQELIDQLANGGKMIIPVGSTFSQELLLIEKQQDGTLDTTLLNEVVFVRLKGKYE</sequence>